<dbReference type="EMBL" id="BARW01034416">
    <property type="protein sequence ID" value="GAJ06188.1"/>
    <property type="molecule type" value="Genomic_DNA"/>
</dbReference>
<dbReference type="GO" id="GO:0005524">
    <property type="term" value="F:ATP binding"/>
    <property type="evidence" value="ECO:0007669"/>
    <property type="project" value="InterPro"/>
</dbReference>
<evidence type="ECO:0000256" key="2">
    <source>
        <dbReference type="ARBA" id="ARBA00023125"/>
    </source>
</evidence>
<dbReference type="SUPFAM" id="SSF48024">
    <property type="entry name" value="N-terminal domain of DnaB helicase"/>
    <property type="match status" value="1"/>
</dbReference>
<dbReference type="Gene3D" id="1.10.860.10">
    <property type="entry name" value="DNAb Helicase, Chain A"/>
    <property type="match status" value="1"/>
</dbReference>
<dbReference type="PANTHER" id="PTHR30153:SF2">
    <property type="entry name" value="REPLICATIVE DNA HELICASE"/>
    <property type="match status" value="1"/>
</dbReference>
<dbReference type="InterPro" id="IPR007693">
    <property type="entry name" value="DNA_helicase_DnaB-like_N"/>
</dbReference>
<accession>X1TLI8</accession>
<dbReference type="GO" id="GO:0005829">
    <property type="term" value="C:cytosol"/>
    <property type="evidence" value="ECO:0007669"/>
    <property type="project" value="TreeGrafter"/>
</dbReference>
<dbReference type="GO" id="GO:0003677">
    <property type="term" value="F:DNA binding"/>
    <property type="evidence" value="ECO:0007669"/>
    <property type="project" value="UniProtKB-KW"/>
</dbReference>
<sequence>MTKNQLPPHNIDAEENVISSLLIDGDLIYTLTLEPSDFYNEQNRLCYTAFKALAERSVSINQITVAQELSEQKKKGV</sequence>
<feature type="domain" description="DNA helicase DnaB-like N-terminal" evidence="3">
    <location>
        <begin position="7"/>
        <end position="74"/>
    </location>
</feature>
<proteinExistence type="predicted"/>
<dbReference type="AlphaFoldDB" id="X1TLI8"/>
<evidence type="ECO:0000313" key="4">
    <source>
        <dbReference type="EMBL" id="GAJ06188.1"/>
    </source>
</evidence>
<protein>
    <recommendedName>
        <fullName evidence="3">DNA helicase DnaB-like N-terminal domain-containing protein</fullName>
    </recommendedName>
</protein>
<organism evidence="4">
    <name type="scientific">marine sediment metagenome</name>
    <dbReference type="NCBI Taxonomy" id="412755"/>
    <lineage>
        <taxon>unclassified sequences</taxon>
        <taxon>metagenomes</taxon>
        <taxon>ecological metagenomes</taxon>
    </lineage>
</organism>
<reference evidence="4" key="1">
    <citation type="journal article" date="2014" name="Front. Microbiol.">
        <title>High frequency of phylogenetically diverse reductive dehalogenase-homologous genes in deep subseafloor sedimentary metagenomes.</title>
        <authorList>
            <person name="Kawai M."/>
            <person name="Futagami T."/>
            <person name="Toyoda A."/>
            <person name="Takaki Y."/>
            <person name="Nishi S."/>
            <person name="Hori S."/>
            <person name="Arai W."/>
            <person name="Tsubouchi T."/>
            <person name="Morono Y."/>
            <person name="Uchiyama I."/>
            <person name="Ito T."/>
            <person name="Fujiyama A."/>
            <person name="Inagaki F."/>
            <person name="Takami H."/>
        </authorList>
    </citation>
    <scope>NUCLEOTIDE SEQUENCE</scope>
    <source>
        <strain evidence="4">Expedition CK06-06</strain>
    </source>
</reference>
<keyword evidence="2" id="KW-0238">DNA-binding</keyword>
<keyword evidence="1" id="KW-0235">DNA replication</keyword>
<dbReference type="InterPro" id="IPR016136">
    <property type="entry name" value="DNA_helicase_N/primase_C"/>
</dbReference>
<gene>
    <name evidence="4" type="ORF">S12H4_53951</name>
</gene>
<dbReference type="InterPro" id="IPR036185">
    <property type="entry name" value="DNA_heli_DnaB-like_N_sf"/>
</dbReference>
<dbReference type="Pfam" id="PF00772">
    <property type="entry name" value="DnaB"/>
    <property type="match status" value="1"/>
</dbReference>
<dbReference type="GO" id="GO:0003678">
    <property type="term" value="F:DNA helicase activity"/>
    <property type="evidence" value="ECO:0007669"/>
    <property type="project" value="InterPro"/>
</dbReference>
<dbReference type="GO" id="GO:0006260">
    <property type="term" value="P:DNA replication"/>
    <property type="evidence" value="ECO:0007669"/>
    <property type="project" value="UniProtKB-KW"/>
</dbReference>
<name>X1TLI8_9ZZZZ</name>
<evidence type="ECO:0000259" key="3">
    <source>
        <dbReference type="Pfam" id="PF00772"/>
    </source>
</evidence>
<evidence type="ECO:0000256" key="1">
    <source>
        <dbReference type="ARBA" id="ARBA00022705"/>
    </source>
</evidence>
<comment type="caution">
    <text evidence="4">The sequence shown here is derived from an EMBL/GenBank/DDBJ whole genome shotgun (WGS) entry which is preliminary data.</text>
</comment>
<dbReference type="PANTHER" id="PTHR30153">
    <property type="entry name" value="REPLICATIVE DNA HELICASE DNAB"/>
    <property type="match status" value="1"/>
</dbReference>